<evidence type="ECO:0000313" key="2">
    <source>
        <dbReference type="Ensembl" id="ENSACDP00005011423.1"/>
    </source>
</evidence>
<evidence type="ECO:0000256" key="1">
    <source>
        <dbReference type="SAM" id="MobiDB-lite"/>
    </source>
</evidence>
<dbReference type="InterPro" id="IPR032727">
    <property type="entry name" value="CLAMP"/>
</dbReference>
<dbReference type="AlphaFoldDB" id="A0A8B9DT18"/>
<protein>
    <submittedName>
        <fullName evidence="2">Uncharacterized protein</fullName>
    </submittedName>
</protein>
<evidence type="ECO:0000313" key="3">
    <source>
        <dbReference type="Proteomes" id="UP000694521"/>
    </source>
</evidence>
<reference evidence="2" key="2">
    <citation type="submission" date="2025-09" db="UniProtKB">
        <authorList>
            <consortium name="Ensembl"/>
        </authorList>
    </citation>
    <scope>IDENTIFICATION</scope>
</reference>
<dbReference type="Pfam" id="PF14769">
    <property type="entry name" value="CLAMP"/>
    <property type="match status" value="1"/>
</dbReference>
<accession>A0A8B9DT18</accession>
<dbReference type="Ensembl" id="ENSACDT00005013733.1">
    <property type="protein sequence ID" value="ENSACDP00005011423.1"/>
    <property type="gene ID" value="ENSACDG00005008359.1"/>
</dbReference>
<dbReference type="PANTHER" id="PTHR28457">
    <property type="entry name" value="COILED-COIL DOMAIN-CONTAINING PROTEIN 189"/>
    <property type="match status" value="1"/>
</dbReference>
<dbReference type="Proteomes" id="UP000694521">
    <property type="component" value="Unplaced"/>
</dbReference>
<dbReference type="PANTHER" id="PTHR28457:SF1">
    <property type="entry name" value="CILIA- AND FLAGELLA-ASSOCIATED PROTEIN 119"/>
    <property type="match status" value="1"/>
</dbReference>
<name>A0A8B9DT18_ANSCY</name>
<sequence length="366" mass="39462">MPRYHGILLRSPQGVPVCPGCSPCKCPHCVSEGYSGPFWFPCCVFPGCPFHIPQALPVPLECPCHIPLRCACSYSVLTEVLPGPPVVLDAYERVLELGQELDLIPGPLSALLGIVRQTIIMCTETPLLDVEECYTYLSELLLCHAVHCPPVNVAVFGLTQVARVAAHLLETVLRHAKLYGYILTPQTCLDLTLVYVGSPERGQEVEVSTAFPQEEGEIPGNPNKGSSLQEVVVAELVQVAQVWSQDVEAELLCGHDQRGTCLSPAEISMTKEDASGSHQTSPRGKKHLGKPQGSCQGNKGLGLCQHLCVVCGTCPMSHRIPLGLPLGHLWGTPLSTGSPAFFGMSPHVTRFSYPLPWSAPHPSQSI</sequence>
<organism evidence="2 3">
    <name type="scientific">Anser cygnoides</name>
    <name type="common">Swan goose</name>
    <dbReference type="NCBI Taxonomy" id="8845"/>
    <lineage>
        <taxon>Eukaryota</taxon>
        <taxon>Metazoa</taxon>
        <taxon>Chordata</taxon>
        <taxon>Craniata</taxon>
        <taxon>Vertebrata</taxon>
        <taxon>Euteleostomi</taxon>
        <taxon>Archelosauria</taxon>
        <taxon>Archosauria</taxon>
        <taxon>Dinosauria</taxon>
        <taxon>Saurischia</taxon>
        <taxon>Theropoda</taxon>
        <taxon>Coelurosauria</taxon>
        <taxon>Aves</taxon>
        <taxon>Neognathae</taxon>
        <taxon>Galloanserae</taxon>
        <taxon>Anseriformes</taxon>
        <taxon>Anatidae</taxon>
        <taxon>Anserinae</taxon>
        <taxon>Anser</taxon>
    </lineage>
</organism>
<proteinExistence type="predicted"/>
<dbReference type="OrthoDB" id="425082at2759"/>
<reference evidence="2" key="1">
    <citation type="submission" date="2025-08" db="UniProtKB">
        <authorList>
            <consortium name="Ensembl"/>
        </authorList>
    </citation>
    <scope>IDENTIFICATION</scope>
</reference>
<keyword evidence="3" id="KW-1185">Reference proteome</keyword>
<feature type="region of interest" description="Disordered" evidence="1">
    <location>
        <begin position="270"/>
        <end position="292"/>
    </location>
</feature>